<organism evidence="1 2">
    <name type="scientific">Zea mays</name>
    <name type="common">Maize</name>
    <dbReference type="NCBI Taxonomy" id="4577"/>
    <lineage>
        <taxon>Eukaryota</taxon>
        <taxon>Viridiplantae</taxon>
        <taxon>Streptophyta</taxon>
        <taxon>Embryophyta</taxon>
        <taxon>Tracheophyta</taxon>
        <taxon>Spermatophyta</taxon>
        <taxon>Magnoliopsida</taxon>
        <taxon>Liliopsida</taxon>
        <taxon>Poales</taxon>
        <taxon>Poaceae</taxon>
        <taxon>PACMAD clade</taxon>
        <taxon>Panicoideae</taxon>
        <taxon>Andropogonodae</taxon>
        <taxon>Andropogoneae</taxon>
        <taxon>Tripsacinae</taxon>
        <taxon>Zea</taxon>
    </lineage>
</organism>
<dbReference type="Proteomes" id="UP000007305">
    <property type="component" value="Chromosome 4"/>
</dbReference>
<reference evidence="1" key="3">
    <citation type="submission" date="2021-05" db="UniProtKB">
        <authorList>
            <consortium name="EnsemblPlants"/>
        </authorList>
    </citation>
    <scope>IDENTIFICATION</scope>
    <source>
        <strain evidence="1">cv. B73</strain>
    </source>
</reference>
<proteinExistence type="predicted"/>
<reference evidence="2" key="1">
    <citation type="journal article" date="2009" name="Science">
        <title>The B73 maize genome: complexity, diversity, and dynamics.</title>
        <authorList>
            <person name="Schnable P.S."/>
            <person name="Ware D."/>
            <person name="Fulton R.S."/>
            <person name="Stein J.C."/>
            <person name="Wei F."/>
            <person name="Pasternak S."/>
            <person name="Liang C."/>
            <person name="Zhang J."/>
            <person name="Fulton L."/>
            <person name="Graves T.A."/>
            <person name="Minx P."/>
            <person name="Reily A.D."/>
            <person name="Courtney L."/>
            <person name="Kruchowski S.S."/>
            <person name="Tomlinson C."/>
            <person name="Strong C."/>
            <person name="Delehaunty K."/>
            <person name="Fronick C."/>
            <person name="Courtney B."/>
            <person name="Rock S.M."/>
            <person name="Belter E."/>
            <person name="Du F."/>
            <person name="Kim K."/>
            <person name="Abbott R.M."/>
            <person name="Cotton M."/>
            <person name="Levy A."/>
            <person name="Marchetto P."/>
            <person name="Ochoa K."/>
            <person name="Jackson S.M."/>
            <person name="Gillam B."/>
            <person name="Chen W."/>
            <person name="Yan L."/>
            <person name="Higginbotham J."/>
            <person name="Cardenas M."/>
            <person name="Waligorski J."/>
            <person name="Applebaum E."/>
            <person name="Phelps L."/>
            <person name="Falcone J."/>
            <person name="Kanchi K."/>
            <person name="Thane T."/>
            <person name="Scimone A."/>
            <person name="Thane N."/>
            <person name="Henke J."/>
            <person name="Wang T."/>
            <person name="Ruppert J."/>
            <person name="Shah N."/>
            <person name="Rotter K."/>
            <person name="Hodges J."/>
            <person name="Ingenthron E."/>
            <person name="Cordes M."/>
            <person name="Kohlberg S."/>
            <person name="Sgro J."/>
            <person name="Delgado B."/>
            <person name="Mead K."/>
            <person name="Chinwalla A."/>
            <person name="Leonard S."/>
            <person name="Crouse K."/>
            <person name="Collura K."/>
            <person name="Kudrna D."/>
            <person name="Currie J."/>
            <person name="He R."/>
            <person name="Angelova A."/>
            <person name="Rajasekar S."/>
            <person name="Mueller T."/>
            <person name="Lomeli R."/>
            <person name="Scara G."/>
            <person name="Ko A."/>
            <person name="Delaney K."/>
            <person name="Wissotski M."/>
            <person name="Lopez G."/>
            <person name="Campos D."/>
            <person name="Braidotti M."/>
            <person name="Ashley E."/>
            <person name="Golser W."/>
            <person name="Kim H."/>
            <person name="Lee S."/>
            <person name="Lin J."/>
            <person name="Dujmic Z."/>
            <person name="Kim W."/>
            <person name="Talag J."/>
            <person name="Zuccolo A."/>
            <person name="Fan C."/>
            <person name="Sebastian A."/>
            <person name="Kramer M."/>
            <person name="Spiegel L."/>
            <person name="Nascimento L."/>
            <person name="Zutavern T."/>
            <person name="Miller B."/>
            <person name="Ambroise C."/>
            <person name="Muller S."/>
            <person name="Spooner W."/>
            <person name="Narechania A."/>
            <person name="Ren L."/>
            <person name="Wei S."/>
            <person name="Kumari S."/>
            <person name="Faga B."/>
            <person name="Levy M.J."/>
            <person name="McMahan L."/>
            <person name="Van Buren P."/>
            <person name="Vaughn M.W."/>
            <person name="Ying K."/>
            <person name="Yeh C.-T."/>
            <person name="Emrich S.J."/>
            <person name="Jia Y."/>
            <person name="Kalyanaraman A."/>
            <person name="Hsia A.-P."/>
            <person name="Barbazuk W.B."/>
            <person name="Baucom R.S."/>
            <person name="Brutnell T.P."/>
            <person name="Carpita N.C."/>
            <person name="Chaparro C."/>
            <person name="Chia J.-M."/>
            <person name="Deragon J.-M."/>
            <person name="Estill J.C."/>
            <person name="Fu Y."/>
            <person name="Jeddeloh J.A."/>
            <person name="Han Y."/>
            <person name="Lee H."/>
            <person name="Li P."/>
            <person name="Lisch D.R."/>
            <person name="Liu S."/>
            <person name="Liu Z."/>
            <person name="Nagel D.H."/>
            <person name="McCann M.C."/>
            <person name="SanMiguel P."/>
            <person name="Myers A.M."/>
            <person name="Nettleton D."/>
            <person name="Nguyen J."/>
            <person name="Penning B.W."/>
            <person name="Ponnala L."/>
            <person name="Schneider K.L."/>
            <person name="Schwartz D.C."/>
            <person name="Sharma A."/>
            <person name="Soderlund C."/>
            <person name="Springer N.M."/>
            <person name="Sun Q."/>
            <person name="Wang H."/>
            <person name="Waterman M."/>
            <person name="Westerman R."/>
            <person name="Wolfgruber T.K."/>
            <person name="Yang L."/>
            <person name="Yu Y."/>
            <person name="Zhang L."/>
            <person name="Zhou S."/>
            <person name="Zhu Q."/>
            <person name="Bennetzen J.L."/>
            <person name="Dawe R.K."/>
            <person name="Jiang J."/>
            <person name="Jiang N."/>
            <person name="Presting G.G."/>
            <person name="Wessler S.R."/>
            <person name="Aluru S."/>
            <person name="Martienssen R.A."/>
            <person name="Clifton S.W."/>
            <person name="McCombie W.R."/>
            <person name="Wing R.A."/>
            <person name="Wilson R.K."/>
        </authorList>
    </citation>
    <scope>NUCLEOTIDE SEQUENCE [LARGE SCALE GENOMIC DNA]</scope>
    <source>
        <strain evidence="2">cv. B73</strain>
    </source>
</reference>
<sequence>MPLASVAAVAAPPKALAATTDTVGLVLVCSAPVQVADGCSGQHRPLYLVAMPSWGYGDMPTVRRWNSSLSTPPLLV</sequence>
<keyword evidence="2" id="KW-1185">Reference proteome</keyword>
<dbReference type="EnsemblPlants" id="Zm00001eb205400_T001">
    <property type="protein sequence ID" value="Zm00001eb205400_P001"/>
    <property type="gene ID" value="Zm00001eb205400"/>
</dbReference>
<protein>
    <submittedName>
        <fullName evidence="1">Uncharacterized protein</fullName>
    </submittedName>
</protein>
<dbReference type="AlphaFoldDB" id="A0A804P379"/>
<name>A0A804P379_MAIZE</name>
<reference evidence="1" key="2">
    <citation type="submission" date="2019-07" db="EMBL/GenBank/DDBJ databases">
        <authorList>
            <person name="Seetharam A."/>
            <person name="Woodhouse M."/>
            <person name="Cannon E."/>
        </authorList>
    </citation>
    <scope>NUCLEOTIDE SEQUENCE [LARGE SCALE GENOMIC DNA]</scope>
    <source>
        <strain evidence="1">cv. B73</strain>
    </source>
</reference>
<dbReference type="Gramene" id="Zm00001eb205400_T001">
    <property type="protein sequence ID" value="Zm00001eb205400_P001"/>
    <property type="gene ID" value="Zm00001eb205400"/>
</dbReference>
<evidence type="ECO:0000313" key="1">
    <source>
        <dbReference type="EnsemblPlants" id="Zm00001eb205400_P001"/>
    </source>
</evidence>
<evidence type="ECO:0000313" key="2">
    <source>
        <dbReference type="Proteomes" id="UP000007305"/>
    </source>
</evidence>
<accession>A0A804P379</accession>
<dbReference type="InParanoid" id="A0A804P379"/>